<reference evidence="1" key="1">
    <citation type="submission" date="2021-03" db="EMBL/GenBank/DDBJ databases">
        <authorList>
            <person name="Bekaert M."/>
        </authorList>
    </citation>
    <scope>NUCLEOTIDE SEQUENCE</scope>
</reference>
<dbReference type="Proteomes" id="UP000683360">
    <property type="component" value="Unassembled WGS sequence"/>
</dbReference>
<dbReference type="PANTHER" id="PTHR47018:SF3">
    <property type="entry name" value="MYCBP-ASSOCIATED PROTEIN"/>
    <property type="match status" value="1"/>
</dbReference>
<sequence>MDNCIICNDDIQNGSKTVELREKGSIGINNASIERGDTIVARSGQLVHLHCRRSYVNPLVIKGLKRKSTSPAPLATPPTLRSEKQFSFQEDCLFCGNSTIETTAKRKLFDVHAVQTTEFQTTVEQICIERKDEWATEVKGRIEFARDLHAVDALYHSSCSTNFRTGKNVPQLFSPKSDKSQIKRGRPNTNDQHFLKVLDFLEDNDDEQLTIKDLVDRMKALCGDEAYSQPYMKQKVQEHYGSSILITELNGKPNVVTFRQTASTIIHNFYKESQLKKSDEDSKLFLLKTAAALIKSEIRSMPVDKNYYPSNNDILSHEKHIPESLAVFLNILFSEKDASLKISSIGQAIMQATRPRLVIEPLQLGLAIQMHHMFGSRFLVDTLSNMGFCSSYSEVQKFETSAVISKQENTSNHYDESHCLQYVADNVDHNLCTVDGNNTFHGMGIISCITPGIEKAPIHIPRLDVTTEEILACGQINMYYYNADKHKGFASLKFPELQSLKGRVFNNSWRIDALRHVTRQLKSPIPEWSGTMQMFQKGSSTGVSDVTFLPMIDLNPSDMSCIYSTLMFVSKQASRQGRTPVITFDQPLYWKSIMITSGEECSNIIVRLGGFHTQMSFLGSIGRIMSGSGLKEVLELIYAPNAVTHMLYGKAVSRAVRGFMLVDTALHTLMTNEIFGHNVLEEHENEINHSPSIEHPLLTEACELYEHLHEEKISLQDALESQTLQAVQELLQKKRNELKQSRTSKLWLLFLDMVAILKRFLIAERTGDWLLHLSTLKEMLPYLAASGHNLYTKSAYFYLSQMQNLESDHPDIHAHFMNGKHVVRRSDRFWAGLSTDLVIEQVLMRSVKSTGGLTRGRGMGEVQRTLWLLSIPTLAEYNHAMQQLTGTGYKTSDQHIENSKTRMERDNKDSNMLTEFLTERNPFTNDKTLRNIETGMVADSDANADEAKTVGDKIIESIAGNLVSEISFKKKDQIVTLDAKRPSGSNISQQPQVDPQLMFQRLTAVGQDSLNNTAELFEYELSSFPSSL</sequence>
<dbReference type="EMBL" id="CAJPWZ010000120">
    <property type="protein sequence ID" value="CAG2186192.1"/>
    <property type="molecule type" value="Genomic_DNA"/>
</dbReference>
<keyword evidence="2" id="KW-1185">Reference proteome</keyword>
<evidence type="ECO:0000313" key="2">
    <source>
        <dbReference type="Proteomes" id="UP000683360"/>
    </source>
</evidence>
<dbReference type="PANTHER" id="PTHR47018">
    <property type="entry name" value="CXC DOMAIN-CONTAINING PROTEIN-RELATED"/>
    <property type="match status" value="1"/>
</dbReference>
<gene>
    <name evidence="1" type="ORF">MEDL_1747</name>
</gene>
<proteinExistence type="predicted"/>
<organism evidence="1 2">
    <name type="scientific">Mytilus edulis</name>
    <name type="common">Blue mussel</name>
    <dbReference type="NCBI Taxonomy" id="6550"/>
    <lineage>
        <taxon>Eukaryota</taxon>
        <taxon>Metazoa</taxon>
        <taxon>Spiralia</taxon>
        <taxon>Lophotrochozoa</taxon>
        <taxon>Mollusca</taxon>
        <taxon>Bivalvia</taxon>
        <taxon>Autobranchia</taxon>
        <taxon>Pteriomorphia</taxon>
        <taxon>Mytilida</taxon>
        <taxon>Mytiloidea</taxon>
        <taxon>Mytilidae</taxon>
        <taxon>Mytilinae</taxon>
        <taxon>Mytilus</taxon>
    </lineage>
</organism>
<name>A0A8S3PSS2_MYTED</name>
<protein>
    <submittedName>
        <fullName evidence="1">Uncharacterized protein</fullName>
    </submittedName>
</protein>
<dbReference type="AlphaFoldDB" id="A0A8S3PSS2"/>
<evidence type="ECO:0000313" key="1">
    <source>
        <dbReference type="EMBL" id="CAG2186192.1"/>
    </source>
</evidence>
<accession>A0A8S3PSS2</accession>
<dbReference type="OrthoDB" id="6069878at2759"/>
<comment type="caution">
    <text evidence="1">The sequence shown here is derived from an EMBL/GenBank/DDBJ whole genome shotgun (WGS) entry which is preliminary data.</text>
</comment>